<sequence length="689" mass="77424">MTLKYKIIIIKLSTTKNFFSRRRYFVIAKSVPQSNLSSSWLFKGLLSILRKLKSAPDQEVRLLLLGLDNAGKTTLLKQLASEDISHITPTQGFNIKSVQSQGFKLNVWDIGGQRKIRPYWRNYFENTDILIYVIDSADRKRFEETGQELAELLEEEKLSCVPVLIFANKQDLLTAAPASEIAEGLNLHTIRDRVWQIQSCSALTGEGVQGLQIQECNTTVNLHPLLVTYRDYKAQSTACRKRDAESLKLGGAPKGRGFLTAGARHAGGCRSSEKRSDRSLAVQHRRLDCACVSVALAADPAASSFLGRRNSSAMESYDVIANQPVVIDNGSGVIKAGFAGDQIPKYCFPNYVGRPKHVRVMAGALEGDIFIGPKAEEHRGLLSIRYPMEHGIVKDWNDMERIWQYVYSKDQLQTFSEEHPVLLTEAPLNPRKNRERAAEVFFETFNVPALFISMQAVLSLYATGRTTGVVLDSGDGVTHAVPIYEGFAMPHSIMRIDIAGRDVSRFLRLYLRKEGYDFHSSSEFEIVKAIKERACYLSINPQKDETLETEKAQYYLPDGSTIEIGPSRFRAPELLFRPDLIGEESEGIHEVLVFAIQKSDMDLRRTLFSNIVLSGGSTLFKGFGDRLLSEVKKLAPKDVKIRISAPQERLYSTWIGGSILASLDTFKKMWVSKKEYEEDGARSIHRKTF</sequence>
<dbReference type="Pfam" id="PF00025">
    <property type="entry name" value="Arf"/>
    <property type="match status" value="1"/>
</dbReference>
<accession>L5K097</accession>
<dbReference type="AlphaFoldDB" id="L5K097"/>
<keyword evidence="13" id="KW-0449">Lipoprotein</keyword>
<gene>
    <name evidence="19" type="ORF">PAL_GLEAN10014244</name>
</gene>
<dbReference type="Gene3D" id="3.30.420.40">
    <property type="match status" value="2"/>
</dbReference>
<keyword evidence="20" id="KW-1185">Reference proteome</keyword>
<keyword evidence="18" id="KW-0479">Metal-binding</keyword>
<evidence type="ECO:0000256" key="6">
    <source>
        <dbReference type="ARBA" id="ARBA00022707"/>
    </source>
</evidence>
<dbReference type="PROSITE" id="PS01132">
    <property type="entry name" value="ACTINS_ACT_LIKE"/>
    <property type="match status" value="1"/>
</dbReference>
<dbReference type="GO" id="GO:0046872">
    <property type="term" value="F:metal ion binding"/>
    <property type="evidence" value="ECO:0007669"/>
    <property type="project" value="UniProtKB-KW"/>
</dbReference>
<dbReference type="GO" id="GO:0015031">
    <property type="term" value="P:protein transport"/>
    <property type="evidence" value="ECO:0007669"/>
    <property type="project" value="UniProtKB-KW"/>
</dbReference>
<keyword evidence="8" id="KW-0067">ATP-binding</keyword>
<dbReference type="Pfam" id="PF00022">
    <property type="entry name" value="Actin"/>
    <property type="match status" value="1"/>
</dbReference>
<dbReference type="EMBL" id="KB031059">
    <property type="protein sequence ID" value="ELK05000.1"/>
    <property type="molecule type" value="Genomic_DNA"/>
</dbReference>
<feature type="binding site" evidence="17">
    <location>
        <begin position="66"/>
        <end position="73"/>
    </location>
    <ligand>
        <name>GTP</name>
        <dbReference type="ChEBI" id="CHEBI:37565"/>
    </ligand>
</feature>
<dbReference type="SMART" id="SM00178">
    <property type="entry name" value="SAR"/>
    <property type="match status" value="1"/>
</dbReference>
<evidence type="ECO:0000256" key="18">
    <source>
        <dbReference type="PIRSR" id="PIRSR606689-2"/>
    </source>
</evidence>
<feature type="binding site" evidence="18">
    <location>
        <position position="90"/>
    </location>
    <ligand>
        <name>Mg(2+)</name>
        <dbReference type="ChEBI" id="CHEBI:18420"/>
    </ligand>
</feature>
<comment type="similarity">
    <text evidence="3">Belongs to the small GTPase superfamily. Arf family.</text>
</comment>
<evidence type="ECO:0000256" key="13">
    <source>
        <dbReference type="ARBA" id="ARBA00023288"/>
    </source>
</evidence>
<evidence type="ECO:0000313" key="19">
    <source>
        <dbReference type="EMBL" id="ELK05000.1"/>
    </source>
</evidence>
<dbReference type="GO" id="GO:0003924">
    <property type="term" value="F:GTPase activity"/>
    <property type="evidence" value="ECO:0007669"/>
    <property type="project" value="InterPro"/>
</dbReference>
<keyword evidence="5" id="KW-0963">Cytoplasm</keyword>
<keyword evidence="6" id="KW-0519">Myristate</keyword>
<dbReference type="PANTHER" id="PTHR11937">
    <property type="entry name" value="ACTIN"/>
    <property type="match status" value="1"/>
</dbReference>
<evidence type="ECO:0000256" key="15">
    <source>
        <dbReference type="ARBA" id="ARBA00040616"/>
    </source>
</evidence>
<comment type="subcellular location">
    <subcellularLocation>
        <location evidence="1">Cytoplasm</location>
        <location evidence="1">Cytoskeleton</location>
    </subcellularLocation>
    <subcellularLocation>
        <location evidence="2">Golgi apparatus membrane</location>
        <topology evidence="2">Peripheral membrane protein</topology>
        <orientation evidence="2">Cytoplasmic side</orientation>
    </subcellularLocation>
</comment>
<feature type="binding site" evidence="18">
    <location>
        <position position="73"/>
    </location>
    <ligand>
        <name>Mg(2+)</name>
        <dbReference type="ChEBI" id="CHEBI:18420"/>
    </ligand>
</feature>
<evidence type="ECO:0000256" key="16">
    <source>
        <dbReference type="ARBA" id="ARBA00054382"/>
    </source>
</evidence>
<evidence type="ECO:0000256" key="14">
    <source>
        <dbReference type="ARBA" id="ARBA00038483"/>
    </source>
</evidence>
<evidence type="ECO:0000256" key="12">
    <source>
        <dbReference type="ARBA" id="ARBA00023212"/>
    </source>
</evidence>
<dbReference type="SMART" id="SM00177">
    <property type="entry name" value="ARF"/>
    <property type="match status" value="1"/>
</dbReference>
<dbReference type="eggNOG" id="KOG0676">
    <property type="taxonomic scope" value="Eukaryota"/>
</dbReference>
<evidence type="ECO:0000256" key="17">
    <source>
        <dbReference type="PIRSR" id="PIRSR606689-1"/>
    </source>
</evidence>
<dbReference type="CDD" id="cd04155">
    <property type="entry name" value="Arl3"/>
    <property type="match status" value="1"/>
</dbReference>
<dbReference type="GO" id="GO:0019003">
    <property type="term" value="F:GDP binding"/>
    <property type="evidence" value="ECO:0007669"/>
    <property type="project" value="UniProtKB-ARBA"/>
</dbReference>
<dbReference type="SUPFAM" id="SSF52540">
    <property type="entry name" value="P-loop containing nucleoside triphosphate hydrolases"/>
    <property type="match status" value="1"/>
</dbReference>
<keyword evidence="18" id="KW-0460">Magnesium</keyword>
<dbReference type="STRING" id="9402.L5K097"/>
<evidence type="ECO:0000256" key="10">
    <source>
        <dbReference type="ARBA" id="ARBA00023034"/>
    </source>
</evidence>
<evidence type="ECO:0000256" key="9">
    <source>
        <dbReference type="ARBA" id="ARBA00022927"/>
    </source>
</evidence>
<dbReference type="GO" id="GO:0000139">
    <property type="term" value="C:Golgi membrane"/>
    <property type="evidence" value="ECO:0007669"/>
    <property type="project" value="UniProtKB-SubCell"/>
</dbReference>
<feature type="binding site" evidence="17">
    <location>
        <position position="112"/>
    </location>
    <ligand>
        <name>GTP</name>
        <dbReference type="ChEBI" id="CHEBI:37565"/>
    </ligand>
</feature>
<dbReference type="FunFam" id="3.30.420.40:FF:000188">
    <property type="entry name" value="Actin like 6B"/>
    <property type="match status" value="2"/>
</dbReference>
<dbReference type="Gene3D" id="3.90.640.10">
    <property type="entry name" value="Actin, Chain A, domain 4"/>
    <property type="match status" value="1"/>
</dbReference>
<dbReference type="Proteomes" id="UP000010552">
    <property type="component" value="Unassembled WGS sequence"/>
</dbReference>
<dbReference type="InterPro" id="IPR005225">
    <property type="entry name" value="Small_GTP-bd"/>
</dbReference>
<dbReference type="FunFam" id="3.90.640.10:FF:000008">
    <property type="entry name" value="alpha-centractin isoform X1"/>
    <property type="match status" value="1"/>
</dbReference>
<organism evidence="19 20">
    <name type="scientific">Pteropus alecto</name>
    <name type="common">Black flying fox</name>
    <dbReference type="NCBI Taxonomy" id="9402"/>
    <lineage>
        <taxon>Eukaryota</taxon>
        <taxon>Metazoa</taxon>
        <taxon>Chordata</taxon>
        <taxon>Craniata</taxon>
        <taxon>Vertebrata</taxon>
        <taxon>Euteleostomi</taxon>
        <taxon>Mammalia</taxon>
        <taxon>Eutheria</taxon>
        <taxon>Laurasiatheria</taxon>
        <taxon>Chiroptera</taxon>
        <taxon>Yinpterochiroptera</taxon>
        <taxon>Pteropodoidea</taxon>
        <taxon>Pteropodidae</taxon>
        <taxon>Pteropodinae</taxon>
        <taxon>Pteropus</taxon>
    </lineage>
</organism>
<dbReference type="GO" id="GO:0005525">
    <property type="term" value="F:GTP binding"/>
    <property type="evidence" value="ECO:0007669"/>
    <property type="project" value="UniProtKB-KW"/>
</dbReference>
<dbReference type="InterPro" id="IPR004000">
    <property type="entry name" value="Actin"/>
</dbReference>
<dbReference type="PROSITE" id="PS51417">
    <property type="entry name" value="ARF"/>
    <property type="match status" value="1"/>
</dbReference>
<keyword evidence="10" id="KW-0333">Golgi apparatus</keyword>
<protein>
    <recommendedName>
        <fullName evidence="15">ADP-ribosylation factor-like protein 3</fullName>
    </recommendedName>
</protein>
<evidence type="ECO:0000256" key="3">
    <source>
        <dbReference type="ARBA" id="ARBA00010290"/>
    </source>
</evidence>
<evidence type="ECO:0000256" key="7">
    <source>
        <dbReference type="ARBA" id="ARBA00022741"/>
    </source>
</evidence>
<keyword evidence="9" id="KW-0653">Protein transport</keyword>
<keyword evidence="12" id="KW-0206">Cytoskeleton</keyword>
<dbReference type="InterPro" id="IPR006689">
    <property type="entry name" value="Small_GTPase_ARF/SAR"/>
</dbReference>
<dbReference type="InterPro" id="IPR043129">
    <property type="entry name" value="ATPase_NBD"/>
</dbReference>
<evidence type="ECO:0000313" key="20">
    <source>
        <dbReference type="Proteomes" id="UP000010552"/>
    </source>
</evidence>
<evidence type="ECO:0000256" key="8">
    <source>
        <dbReference type="ARBA" id="ARBA00022840"/>
    </source>
</evidence>
<dbReference type="NCBIfam" id="TIGR00231">
    <property type="entry name" value="small_GTP"/>
    <property type="match status" value="1"/>
</dbReference>
<dbReference type="GO" id="GO:0005815">
    <property type="term" value="C:microtubule organizing center"/>
    <property type="evidence" value="ECO:0007669"/>
    <property type="project" value="UniProtKB-ARBA"/>
</dbReference>
<dbReference type="PROSITE" id="PS00432">
    <property type="entry name" value="ACTINS_2"/>
    <property type="match status" value="1"/>
</dbReference>
<keyword evidence="4" id="KW-0813">Transport</keyword>
<dbReference type="FunFam" id="3.40.50.300:FF:000281">
    <property type="entry name" value="ADP-ribosylation factor-like protein 3"/>
    <property type="match status" value="1"/>
</dbReference>
<evidence type="ECO:0000256" key="1">
    <source>
        <dbReference type="ARBA" id="ARBA00004245"/>
    </source>
</evidence>
<dbReference type="SMART" id="SM00268">
    <property type="entry name" value="ACTIN"/>
    <property type="match status" value="1"/>
</dbReference>
<keyword evidence="7 17" id="KW-0547">Nucleotide-binding</keyword>
<dbReference type="InterPro" id="IPR020902">
    <property type="entry name" value="Actin/actin-like_CS"/>
</dbReference>
<name>L5K097_PTEAL</name>
<evidence type="ECO:0000256" key="11">
    <source>
        <dbReference type="ARBA" id="ARBA00023134"/>
    </source>
</evidence>
<dbReference type="SUPFAM" id="SSF53067">
    <property type="entry name" value="Actin-like ATPase domain"/>
    <property type="match status" value="2"/>
</dbReference>
<reference evidence="20" key="1">
    <citation type="journal article" date="2013" name="Science">
        <title>Comparative analysis of bat genomes provides insight into the evolution of flight and immunity.</title>
        <authorList>
            <person name="Zhang G."/>
            <person name="Cowled C."/>
            <person name="Shi Z."/>
            <person name="Huang Z."/>
            <person name="Bishop-Lilly K.A."/>
            <person name="Fang X."/>
            <person name="Wynne J.W."/>
            <person name="Xiong Z."/>
            <person name="Baker M.L."/>
            <person name="Zhao W."/>
            <person name="Tachedjian M."/>
            <person name="Zhu Y."/>
            <person name="Zhou P."/>
            <person name="Jiang X."/>
            <person name="Ng J."/>
            <person name="Yang L."/>
            <person name="Wu L."/>
            <person name="Xiao J."/>
            <person name="Feng Y."/>
            <person name="Chen Y."/>
            <person name="Sun X."/>
            <person name="Zhang Y."/>
            <person name="Marsh G.A."/>
            <person name="Crameri G."/>
            <person name="Broder C.C."/>
            <person name="Frey K.G."/>
            <person name="Wang L.F."/>
            <person name="Wang J."/>
        </authorList>
    </citation>
    <scope>NUCLEOTIDE SEQUENCE [LARGE SCALE GENOMIC DNA]</scope>
</reference>
<proteinExistence type="inferred from homology"/>
<dbReference type="PRINTS" id="PR00190">
    <property type="entry name" value="ACTIN"/>
</dbReference>
<dbReference type="Gene3D" id="3.40.50.300">
    <property type="entry name" value="P-loop containing nucleotide triphosphate hydrolases"/>
    <property type="match status" value="1"/>
</dbReference>
<dbReference type="InterPro" id="IPR004001">
    <property type="entry name" value="Actin_CS"/>
</dbReference>
<keyword evidence="11 17" id="KW-0342">GTP-binding</keyword>
<feature type="binding site" evidence="17">
    <location>
        <begin position="168"/>
        <end position="171"/>
    </location>
    <ligand>
        <name>GTP</name>
        <dbReference type="ChEBI" id="CHEBI:37565"/>
    </ligand>
</feature>
<comment type="function">
    <text evidence="16">Small GTP-binding protein which cycles between an inactive GDP-bound and an active GTP-bound form, and the rate of cycling is regulated by guanine nucleotide exchange factors (GEF) and GTPase-activating proteins (GAP). Required for normal cytokinesis and cilia signaling. Requires assistance from GTPase-activating proteins (GAPs) like RP2 and PDE6D, in order to cycle between inactive GDP-bound and active GTP-bound forms. Required for targeting proteins to the cilium, including myristoylated NPHP3 and prenylated INPP5E. Targets NPHP3 to the ciliary membrane by releasing myristoylated NPHP3 from UNC119B cargo adapter into the cilium. Required for PKD1:PKD2 complex targeting from the trans-Golgi network to the cilium.</text>
</comment>
<dbReference type="GO" id="GO:0005524">
    <property type="term" value="F:ATP binding"/>
    <property type="evidence" value="ECO:0007669"/>
    <property type="project" value="UniProtKB-KW"/>
</dbReference>
<evidence type="ECO:0000256" key="2">
    <source>
        <dbReference type="ARBA" id="ARBA00004255"/>
    </source>
</evidence>
<comment type="similarity">
    <text evidence="14">Belongs to the actin family. ARP1 subfamily.</text>
</comment>
<dbReference type="InParanoid" id="L5K097"/>
<evidence type="ECO:0000256" key="5">
    <source>
        <dbReference type="ARBA" id="ARBA00022490"/>
    </source>
</evidence>
<dbReference type="InterPro" id="IPR027417">
    <property type="entry name" value="P-loop_NTPase"/>
</dbReference>
<evidence type="ECO:0000256" key="4">
    <source>
        <dbReference type="ARBA" id="ARBA00022448"/>
    </source>
</evidence>
<dbReference type="FunCoup" id="L5K097">
    <property type="interactions" value="2505"/>
</dbReference>
<dbReference type="CDD" id="cd10216">
    <property type="entry name" value="ASKHA_NBD_Arp1"/>
    <property type="match status" value="1"/>
</dbReference>